<dbReference type="eggNOG" id="COG2267">
    <property type="taxonomic scope" value="Bacteria"/>
</dbReference>
<dbReference type="STRING" id="460265.Mnod_3618"/>
<name>B8IQ27_METNO</name>
<dbReference type="AlphaFoldDB" id="B8IQ27"/>
<dbReference type="EMBL" id="CP001349">
    <property type="protein sequence ID" value="ACL58527.1"/>
    <property type="molecule type" value="Genomic_DNA"/>
</dbReference>
<organism evidence="3 4">
    <name type="scientific">Methylobacterium nodulans (strain LMG 21967 / CNCM I-2342 / ORS 2060)</name>
    <dbReference type="NCBI Taxonomy" id="460265"/>
    <lineage>
        <taxon>Bacteria</taxon>
        <taxon>Pseudomonadati</taxon>
        <taxon>Pseudomonadota</taxon>
        <taxon>Alphaproteobacteria</taxon>
        <taxon>Hyphomicrobiales</taxon>
        <taxon>Methylobacteriaceae</taxon>
        <taxon>Methylobacterium</taxon>
    </lineage>
</organism>
<dbReference type="InterPro" id="IPR000073">
    <property type="entry name" value="AB_hydrolase_1"/>
</dbReference>
<accession>B8IQ27</accession>
<dbReference type="PANTHER" id="PTHR42886:SF42">
    <property type="entry name" value="ALPHA_BETA-HYDROLASES SUPERFAMILY PROTEIN"/>
    <property type="match status" value="1"/>
</dbReference>
<feature type="domain" description="AB hydrolase-1" evidence="2">
    <location>
        <begin position="50"/>
        <end position="277"/>
    </location>
</feature>
<gene>
    <name evidence="3" type="ordered locus">Mnod_3618</name>
</gene>
<reference evidence="3 4" key="1">
    <citation type="submission" date="2009-01" db="EMBL/GenBank/DDBJ databases">
        <title>Complete sequence of chromosome of Methylobacterium nodulans ORS 2060.</title>
        <authorList>
            <consortium name="US DOE Joint Genome Institute"/>
            <person name="Lucas S."/>
            <person name="Copeland A."/>
            <person name="Lapidus A."/>
            <person name="Glavina del Rio T."/>
            <person name="Dalin E."/>
            <person name="Tice H."/>
            <person name="Bruce D."/>
            <person name="Goodwin L."/>
            <person name="Pitluck S."/>
            <person name="Sims D."/>
            <person name="Brettin T."/>
            <person name="Detter J.C."/>
            <person name="Han C."/>
            <person name="Larimer F."/>
            <person name="Land M."/>
            <person name="Hauser L."/>
            <person name="Kyrpides N."/>
            <person name="Ivanova N."/>
            <person name="Marx C.J."/>
            <person name="Richardson P."/>
        </authorList>
    </citation>
    <scope>NUCLEOTIDE SEQUENCE [LARGE SCALE GENOMIC DNA]</scope>
    <source>
        <strain evidence="4">LMG 21967 / CNCM I-2342 / ORS 2060</strain>
    </source>
</reference>
<dbReference type="Proteomes" id="UP000008207">
    <property type="component" value="Chromosome"/>
</dbReference>
<dbReference type="OrthoDB" id="9814966at2"/>
<evidence type="ECO:0000313" key="3">
    <source>
        <dbReference type="EMBL" id="ACL58527.1"/>
    </source>
</evidence>
<dbReference type="InterPro" id="IPR029058">
    <property type="entry name" value="AB_hydrolase_fold"/>
</dbReference>
<dbReference type="KEGG" id="mno:Mnod_3618"/>
<dbReference type="RefSeq" id="WP_015930183.1">
    <property type="nucleotide sequence ID" value="NC_011894.1"/>
</dbReference>
<proteinExistence type="predicted"/>
<feature type="region of interest" description="Disordered" evidence="1">
    <location>
        <begin position="1"/>
        <end position="20"/>
    </location>
</feature>
<dbReference type="GO" id="GO:0042171">
    <property type="term" value="F:lysophosphatidic acid acyltransferase activity"/>
    <property type="evidence" value="ECO:0007669"/>
    <property type="project" value="TreeGrafter"/>
</dbReference>
<dbReference type="GO" id="GO:0006654">
    <property type="term" value="P:phosphatidic acid biosynthetic process"/>
    <property type="evidence" value="ECO:0007669"/>
    <property type="project" value="TreeGrafter"/>
</dbReference>
<evidence type="ECO:0000259" key="2">
    <source>
        <dbReference type="Pfam" id="PF00561"/>
    </source>
</evidence>
<dbReference type="PANTHER" id="PTHR42886">
    <property type="entry name" value="RE40534P-RELATED"/>
    <property type="match status" value="1"/>
</dbReference>
<evidence type="ECO:0000256" key="1">
    <source>
        <dbReference type="SAM" id="MobiDB-lite"/>
    </source>
</evidence>
<dbReference type="Pfam" id="PF00561">
    <property type="entry name" value="Abhydrolase_1"/>
    <property type="match status" value="1"/>
</dbReference>
<protein>
    <submittedName>
        <fullName evidence="3">Alpha/beta hydrolase fold protein</fullName>
    </submittedName>
</protein>
<dbReference type="HOGENOM" id="CLU_051715_0_1_5"/>
<keyword evidence="4" id="KW-1185">Reference proteome</keyword>
<keyword evidence="3" id="KW-0378">Hydrolase</keyword>
<dbReference type="ESTHER" id="metno-b8iq27">
    <property type="family name" value="6_AlphaBeta_hydrolase"/>
</dbReference>
<dbReference type="SUPFAM" id="SSF53474">
    <property type="entry name" value="alpha/beta-Hydrolases"/>
    <property type="match status" value="1"/>
</dbReference>
<evidence type="ECO:0000313" key="4">
    <source>
        <dbReference type="Proteomes" id="UP000008207"/>
    </source>
</evidence>
<sequence>MRQDDGAGAQRFPVAPGPEGRITAAMIARPDGPALEWIEAEPLGQPSGAPLLFVHGAFGGAWIWQEIFLPHLARRGRRAAAFSLRGHGRSHGGRRLLREASLADYLDDLRAAIGRCGEPPVLIGHSLGGFLAQRLIGQVRLRGLVLLASLPPDGLALVSARIALTDPGFWLESLAGTILPGREPAMALSWHWLFSEGLPLERARRYAARMTAESPVALVEAHWPVPPLSASLLGLPALVVGGARDRMIWPATTWRTALYHGAAHRTVPDIAHFLQLDFGAEAVARLVLDWLEERGL</sequence>
<dbReference type="Gene3D" id="3.40.50.1820">
    <property type="entry name" value="alpha/beta hydrolase"/>
    <property type="match status" value="1"/>
</dbReference>
<dbReference type="GO" id="GO:0052689">
    <property type="term" value="F:carboxylic ester hydrolase activity"/>
    <property type="evidence" value="ECO:0007669"/>
    <property type="project" value="TreeGrafter"/>
</dbReference>
<dbReference type="GO" id="GO:0055088">
    <property type="term" value="P:lipid homeostasis"/>
    <property type="evidence" value="ECO:0007669"/>
    <property type="project" value="TreeGrafter"/>
</dbReference>